<keyword evidence="4 7" id="KW-0560">Oxidoreductase</keyword>
<dbReference type="GO" id="GO:0005739">
    <property type="term" value="C:mitochondrion"/>
    <property type="evidence" value="ECO:0007669"/>
    <property type="project" value="TreeGrafter"/>
</dbReference>
<keyword evidence="5 7" id="KW-0676">Redox-active center</keyword>
<protein>
    <recommendedName>
        <fullName evidence="8">Redoxin domain-containing protein</fullName>
    </recommendedName>
</protein>
<dbReference type="PANTHER" id="PTHR10430:SF39">
    <property type="entry name" value="PEROXISOMAL MEMBRANE ASSOCIATED PROTEIN 20"/>
    <property type="match status" value="1"/>
</dbReference>
<evidence type="ECO:0000313" key="10">
    <source>
        <dbReference type="Proteomes" id="UP000077521"/>
    </source>
</evidence>
<dbReference type="CDD" id="cd03013">
    <property type="entry name" value="PRX5_like"/>
    <property type="match status" value="1"/>
</dbReference>
<evidence type="ECO:0000256" key="7">
    <source>
        <dbReference type="RuleBase" id="RU366011"/>
    </source>
</evidence>
<dbReference type="InterPro" id="IPR013740">
    <property type="entry name" value="Redoxin"/>
</dbReference>
<sequence>MSAINKIKSAIHSTIKEGSPFNPKVHLKENDPHTANVSLENPTQGTIIVLGVPGAFSATCSNQVPGYIEHAEQLRAKGVEAVYVVAINDVFVTKAWGKELGTDKSNGFVRILSDDTGKFTQSLGLDFDATGLLGSHRPKRYAAIVHQGIVKKLVVEEDPTQVVFTGASSIISHL</sequence>
<feature type="domain" description="Redoxin" evidence="8">
    <location>
        <begin position="16"/>
        <end position="161"/>
    </location>
</feature>
<organism evidence="9 10">
    <name type="scientific">Tilletia indica</name>
    <dbReference type="NCBI Taxonomy" id="43049"/>
    <lineage>
        <taxon>Eukaryota</taxon>
        <taxon>Fungi</taxon>
        <taxon>Dikarya</taxon>
        <taxon>Basidiomycota</taxon>
        <taxon>Ustilaginomycotina</taxon>
        <taxon>Exobasidiomycetes</taxon>
        <taxon>Tilletiales</taxon>
        <taxon>Tilletiaceae</taxon>
        <taxon>Tilletia</taxon>
    </lineage>
</organism>
<evidence type="ECO:0000256" key="5">
    <source>
        <dbReference type="ARBA" id="ARBA00023284"/>
    </source>
</evidence>
<keyword evidence="10" id="KW-1185">Reference proteome</keyword>
<keyword evidence="3 7" id="KW-0049">Antioxidant</keyword>
<dbReference type="AlphaFoldDB" id="A0A177TSL9"/>
<dbReference type="GO" id="GO:0005829">
    <property type="term" value="C:cytosol"/>
    <property type="evidence" value="ECO:0007669"/>
    <property type="project" value="TreeGrafter"/>
</dbReference>
<gene>
    <name evidence="9" type="ORF">A4X13_0g5567</name>
</gene>
<feature type="active site" description="Cysteine sulfenic acid (-SOH) intermediate" evidence="6">
    <location>
        <position position="60"/>
    </location>
</feature>
<dbReference type="OrthoDB" id="1882547at2759"/>
<evidence type="ECO:0000256" key="1">
    <source>
        <dbReference type="ARBA" id="ARBA00010505"/>
    </source>
</evidence>
<reference evidence="9" key="2">
    <citation type="journal article" date="2019" name="IMA Fungus">
        <title>Genome sequencing and comparison of five Tilletia species to identify candidate genes for the detection of regulated species infecting wheat.</title>
        <authorList>
            <person name="Nguyen H.D.T."/>
            <person name="Sultana T."/>
            <person name="Kesanakurti P."/>
            <person name="Hambleton S."/>
        </authorList>
    </citation>
    <scope>NUCLEOTIDE SEQUENCE</scope>
    <source>
        <strain evidence="9">DAOMC 236416</strain>
    </source>
</reference>
<dbReference type="GO" id="GO:0005777">
    <property type="term" value="C:peroxisome"/>
    <property type="evidence" value="ECO:0007669"/>
    <property type="project" value="TreeGrafter"/>
</dbReference>
<comment type="caution">
    <text evidence="9">The sequence shown here is derived from an EMBL/GenBank/DDBJ whole genome shotgun (WGS) entry which is preliminary data.</text>
</comment>
<dbReference type="GO" id="GO:0034599">
    <property type="term" value="P:cellular response to oxidative stress"/>
    <property type="evidence" value="ECO:0007669"/>
    <property type="project" value="InterPro"/>
</dbReference>
<dbReference type="GO" id="GO:0042744">
    <property type="term" value="P:hydrogen peroxide catabolic process"/>
    <property type="evidence" value="ECO:0007669"/>
    <property type="project" value="TreeGrafter"/>
</dbReference>
<dbReference type="EMBL" id="LWDF02000444">
    <property type="protein sequence ID" value="KAE8246933.1"/>
    <property type="molecule type" value="Genomic_DNA"/>
</dbReference>
<dbReference type="Gene3D" id="3.40.30.10">
    <property type="entry name" value="Glutaredoxin"/>
    <property type="match status" value="1"/>
</dbReference>
<dbReference type="GO" id="GO:0045454">
    <property type="term" value="P:cell redox homeostasis"/>
    <property type="evidence" value="ECO:0007669"/>
    <property type="project" value="TreeGrafter"/>
</dbReference>
<dbReference type="InterPro" id="IPR037944">
    <property type="entry name" value="PRX5-like"/>
</dbReference>
<dbReference type="InterPro" id="IPR036249">
    <property type="entry name" value="Thioredoxin-like_sf"/>
</dbReference>
<comment type="similarity">
    <text evidence="1 7">Belongs to the peroxiredoxin family. Prx5 subfamily.</text>
</comment>
<dbReference type="Proteomes" id="UP000077521">
    <property type="component" value="Unassembled WGS sequence"/>
</dbReference>
<reference evidence="9" key="1">
    <citation type="submission" date="2016-04" db="EMBL/GenBank/DDBJ databases">
        <authorList>
            <person name="Nguyen H.D."/>
            <person name="Samba Siva P."/>
            <person name="Cullis J."/>
            <person name="Levesque C.A."/>
            <person name="Hambleton S."/>
        </authorList>
    </citation>
    <scope>NUCLEOTIDE SEQUENCE</scope>
    <source>
        <strain evidence="9">DAOMC 236416</strain>
    </source>
</reference>
<dbReference type="SUPFAM" id="SSF52833">
    <property type="entry name" value="Thioredoxin-like"/>
    <property type="match status" value="1"/>
</dbReference>
<dbReference type="Pfam" id="PF08534">
    <property type="entry name" value="Redoxin"/>
    <property type="match status" value="1"/>
</dbReference>
<dbReference type="GO" id="GO:0008379">
    <property type="term" value="F:thioredoxin peroxidase activity"/>
    <property type="evidence" value="ECO:0007669"/>
    <property type="project" value="InterPro"/>
</dbReference>
<evidence type="ECO:0000256" key="4">
    <source>
        <dbReference type="ARBA" id="ARBA00023002"/>
    </source>
</evidence>
<name>A0A177TSL9_9BASI</name>
<accession>A0A177TSL9</accession>
<evidence type="ECO:0000256" key="3">
    <source>
        <dbReference type="ARBA" id="ARBA00022862"/>
    </source>
</evidence>
<dbReference type="PANTHER" id="PTHR10430">
    <property type="entry name" value="PEROXIREDOXIN"/>
    <property type="match status" value="1"/>
</dbReference>
<evidence type="ECO:0000313" key="9">
    <source>
        <dbReference type="EMBL" id="KAE8246933.1"/>
    </source>
</evidence>
<evidence type="ECO:0000259" key="8">
    <source>
        <dbReference type="Pfam" id="PF08534"/>
    </source>
</evidence>
<comment type="function">
    <text evidence="7">Thiol-specific peroxidase that catalyzes the reduction of hydrogen peroxide and organic hydroperoxides to water and alcohols, respectively. Plays a role in cell protection against oxidative stress by detoxifying peroxides.</text>
</comment>
<keyword evidence="2 7" id="KW-0575">Peroxidase</keyword>
<evidence type="ECO:0000256" key="6">
    <source>
        <dbReference type="PIRSR" id="PIRSR637944-1"/>
    </source>
</evidence>
<evidence type="ECO:0000256" key="2">
    <source>
        <dbReference type="ARBA" id="ARBA00022559"/>
    </source>
</evidence>
<proteinExistence type="inferred from homology"/>